<keyword evidence="3 9" id="KW-0963">Cytoplasm</keyword>
<protein>
    <recommendedName>
        <fullName evidence="9 10">UDP-N-acetylmuramoylalanine--D-glutamate ligase</fullName>
        <ecNumber evidence="9 10">6.3.2.9</ecNumber>
    </recommendedName>
    <alternativeName>
        <fullName evidence="9">D-glutamic acid-adding enzyme</fullName>
    </alternativeName>
    <alternativeName>
        <fullName evidence="9">UDP-N-acetylmuramoyl-L-alanyl-D-glutamate synthetase</fullName>
    </alternativeName>
</protein>
<dbReference type="GO" id="GO:0009252">
    <property type="term" value="P:peptidoglycan biosynthetic process"/>
    <property type="evidence" value="ECO:0007669"/>
    <property type="project" value="UniProtKB-UniRule"/>
</dbReference>
<gene>
    <name evidence="9" type="primary">murD</name>
    <name evidence="13" type="ORF">DD235_10155</name>
</gene>
<evidence type="ECO:0000259" key="11">
    <source>
        <dbReference type="Pfam" id="PF02875"/>
    </source>
</evidence>
<feature type="domain" description="Mur ligase C-terminal" evidence="11">
    <location>
        <begin position="370"/>
        <end position="483"/>
    </location>
</feature>
<evidence type="ECO:0000256" key="8">
    <source>
        <dbReference type="ARBA" id="ARBA00023306"/>
    </source>
</evidence>
<dbReference type="InterPro" id="IPR036565">
    <property type="entry name" value="Mur-like_cat_sf"/>
</dbReference>
<dbReference type="NCBIfam" id="TIGR01087">
    <property type="entry name" value="murD"/>
    <property type="match status" value="1"/>
</dbReference>
<comment type="function">
    <text evidence="9 10">Cell wall formation. Catalyzes the addition of glutamate to the nucleotide precursor UDP-N-acetylmuramoyl-L-alanine (UMA).</text>
</comment>
<evidence type="ECO:0000313" key="14">
    <source>
        <dbReference type="Proteomes" id="UP000245212"/>
    </source>
</evidence>
<name>A0A2V1K094_9BURK</name>
<dbReference type="PROSITE" id="PS01011">
    <property type="entry name" value="FOLYLPOLYGLU_SYNT_1"/>
    <property type="match status" value="1"/>
</dbReference>
<dbReference type="EC" id="6.3.2.9" evidence="9 10"/>
<comment type="subcellular location">
    <subcellularLocation>
        <location evidence="1 9 10">Cytoplasm</location>
    </subcellularLocation>
</comment>
<keyword evidence="6 9" id="KW-0547">Nucleotide-binding</keyword>
<dbReference type="SUPFAM" id="SSF53623">
    <property type="entry name" value="MurD-like peptide ligases, catalytic domain"/>
    <property type="match status" value="1"/>
</dbReference>
<keyword evidence="8 9" id="KW-0131">Cell cycle</keyword>
<dbReference type="GO" id="GO:0005524">
    <property type="term" value="F:ATP binding"/>
    <property type="evidence" value="ECO:0007669"/>
    <property type="project" value="UniProtKB-UniRule"/>
</dbReference>
<organism evidence="13 14">
    <name type="scientific">Corticimicrobacter populi</name>
    <dbReference type="NCBI Taxonomy" id="2175229"/>
    <lineage>
        <taxon>Bacteria</taxon>
        <taxon>Pseudomonadati</taxon>
        <taxon>Pseudomonadota</taxon>
        <taxon>Betaproteobacteria</taxon>
        <taxon>Burkholderiales</taxon>
        <taxon>Alcaligenaceae</taxon>
        <taxon>Corticimicrobacter</taxon>
    </lineage>
</organism>
<keyword evidence="5 9" id="KW-0132">Cell division</keyword>
<keyword evidence="14" id="KW-1185">Reference proteome</keyword>
<evidence type="ECO:0000256" key="10">
    <source>
        <dbReference type="RuleBase" id="RU003664"/>
    </source>
</evidence>
<dbReference type="Gene3D" id="3.40.50.720">
    <property type="entry name" value="NAD(P)-binding Rossmann-like Domain"/>
    <property type="match status" value="1"/>
</dbReference>
<comment type="caution">
    <text evidence="13">The sequence shown here is derived from an EMBL/GenBank/DDBJ whole genome shotgun (WGS) entry which is preliminary data.</text>
</comment>
<accession>A0A2V1K094</accession>
<feature type="domain" description="Mur ligase central" evidence="12">
    <location>
        <begin position="137"/>
        <end position="267"/>
    </location>
</feature>
<dbReference type="SUPFAM" id="SSF53244">
    <property type="entry name" value="MurD-like peptide ligases, peptide-binding domain"/>
    <property type="match status" value="1"/>
</dbReference>
<proteinExistence type="inferred from homology"/>
<dbReference type="GO" id="GO:0051301">
    <property type="term" value="P:cell division"/>
    <property type="evidence" value="ECO:0007669"/>
    <property type="project" value="UniProtKB-KW"/>
</dbReference>
<dbReference type="GO" id="GO:0071555">
    <property type="term" value="P:cell wall organization"/>
    <property type="evidence" value="ECO:0007669"/>
    <property type="project" value="UniProtKB-KW"/>
</dbReference>
<dbReference type="UniPathway" id="UPA00219"/>
<reference evidence="14" key="1">
    <citation type="submission" date="2018-05" db="EMBL/GenBank/DDBJ databases">
        <authorList>
            <person name="Li Y."/>
        </authorList>
    </citation>
    <scope>NUCLEOTIDE SEQUENCE [LARGE SCALE GENOMIC DNA]</scope>
    <source>
        <strain evidence="14">3d-2-2</strain>
    </source>
</reference>
<evidence type="ECO:0000256" key="4">
    <source>
        <dbReference type="ARBA" id="ARBA00022598"/>
    </source>
</evidence>
<evidence type="ECO:0000256" key="7">
    <source>
        <dbReference type="ARBA" id="ARBA00022840"/>
    </source>
</evidence>
<dbReference type="Pfam" id="PF02875">
    <property type="entry name" value="Mur_ligase_C"/>
    <property type="match status" value="1"/>
</dbReference>
<dbReference type="Proteomes" id="UP000245212">
    <property type="component" value="Unassembled WGS sequence"/>
</dbReference>
<evidence type="ECO:0000256" key="3">
    <source>
        <dbReference type="ARBA" id="ARBA00022490"/>
    </source>
</evidence>
<dbReference type="Pfam" id="PF08245">
    <property type="entry name" value="Mur_ligase_M"/>
    <property type="match status" value="1"/>
</dbReference>
<dbReference type="Gene3D" id="3.90.190.20">
    <property type="entry name" value="Mur ligase, C-terminal domain"/>
    <property type="match status" value="1"/>
</dbReference>
<comment type="pathway">
    <text evidence="2 9 10">Cell wall biogenesis; peptidoglycan biosynthesis.</text>
</comment>
<sequence length="514" mass="54803">MNDTVHASLPGPLTLIFGLGETGLAAARWCLRQGWPLRVADTRAQPAGLEALQSAGVESGLLRDVRLGDGVFDHDVLDGVGQLVLSPGLSPLEPRLAALLAEARVCGIEVVGEIELFARALAELRERTGYAPGVVAVTGTNGKTTVTRLTRKMLEDAGISAREAGNVSPAALDALMVALDEDNLPKAWVLELSSFQLETTQTLVPDAAVIMNLTQDHLDWHGSFEAYVAAKARLYGMSRIKIVNREDPAVLALVDDVVVQDVRTFGYDLPACLGDTGLESEHGVRWLAVRDETDFDLPAPTTGRRRKAGEEVPVSRAEGRLSRLMPLDALKLRGHHHALNVQAALLLARTQGAGWGNLLRSAREYTGEPHRTEFVRNVGGVDFVNDSKGTNVGATVAALDSEDRQVVLILGGEGKGQDFAPLLRPVKARVRHLVFIGRDGALIERALAASSVPAEHASSMAEAVAAAFAAAQPGDVVLLSPACASFDMFSGYPQRGRVFAEAVQELALERGEVA</sequence>
<comment type="similarity">
    <text evidence="9">Belongs to the MurCDEF family.</text>
</comment>
<dbReference type="InterPro" id="IPR018109">
    <property type="entry name" value="Folylpolyglutamate_synth_CS"/>
</dbReference>
<evidence type="ECO:0000256" key="6">
    <source>
        <dbReference type="ARBA" id="ARBA00022741"/>
    </source>
</evidence>
<comment type="catalytic activity">
    <reaction evidence="9 10">
        <text>UDP-N-acetyl-alpha-D-muramoyl-L-alanine + D-glutamate + ATP = UDP-N-acetyl-alpha-D-muramoyl-L-alanyl-D-glutamate + ADP + phosphate + H(+)</text>
        <dbReference type="Rhea" id="RHEA:16429"/>
        <dbReference type="ChEBI" id="CHEBI:15378"/>
        <dbReference type="ChEBI" id="CHEBI:29986"/>
        <dbReference type="ChEBI" id="CHEBI:30616"/>
        <dbReference type="ChEBI" id="CHEBI:43474"/>
        <dbReference type="ChEBI" id="CHEBI:83898"/>
        <dbReference type="ChEBI" id="CHEBI:83900"/>
        <dbReference type="ChEBI" id="CHEBI:456216"/>
        <dbReference type="EC" id="6.3.2.9"/>
    </reaction>
</comment>
<evidence type="ECO:0000256" key="9">
    <source>
        <dbReference type="HAMAP-Rule" id="MF_00639"/>
    </source>
</evidence>
<dbReference type="InterPro" id="IPR005762">
    <property type="entry name" value="MurD"/>
</dbReference>
<evidence type="ECO:0000259" key="12">
    <source>
        <dbReference type="Pfam" id="PF08245"/>
    </source>
</evidence>
<evidence type="ECO:0000256" key="1">
    <source>
        <dbReference type="ARBA" id="ARBA00004496"/>
    </source>
</evidence>
<dbReference type="RefSeq" id="WP_109061982.1">
    <property type="nucleotide sequence ID" value="NZ_QETA01000004.1"/>
</dbReference>
<dbReference type="GO" id="GO:0008764">
    <property type="term" value="F:UDP-N-acetylmuramoylalanine-D-glutamate ligase activity"/>
    <property type="evidence" value="ECO:0007669"/>
    <property type="project" value="UniProtKB-UniRule"/>
</dbReference>
<dbReference type="GO" id="GO:0005737">
    <property type="term" value="C:cytoplasm"/>
    <property type="evidence" value="ECO:0007669"/>
    <property type="project" value="UniProtKB-SubCell"/>
</dbReference>
<dbReference type="PANTHER" id="PTHR43692:SF1">
    <property type="entry name" value="UDP-N-ACETYLMURAMOYLALANINE--D-GLUTAMATE LIGASE"/>
    <property type="match status" value="1"/>
</dbReference>
<keyword evidence="9 10" id="KW-0573">Peptidoglycan synthesis</keyword>
<dbReference type="InterPro" id="IPR036615">
    <property type="entry name" value="Mur_ligase_C_dom_sf"/>
</dbReference>
<dbReference type="InterPro" id="IPR004101">
    <property type="entry name" value="Mur_ligase_C"/>
</dbReference>
<dbReference type="InterPro" id="IPR013221">
    <property type="entry name" value="Mur_ligase_cen"/>
</dbReference>
<evidence type="ECO:0000256" key="2">
    <source>
        <dbReference type="ARBA" id="ARBA00004752"/>
    </source>
</evidence>
<keyword evidence="9 10" id="KW-0133">Cell shape</keyword>
<dbReference type="SUPFAM" id="SSF51984">
    <property type="entry name" value="MurCD N-terminal domain"/>
    <property type="match status" value="1"/>
</dbReference>
<dbReference type="AlphaFoldDB" id="A0A2V1K094"/>
<evidence type="ECO:0000256" key="5">
    <source>
        <dbReference type="ARBA" id="ARBA00022618"/>
    </source>
</evidence>
<keyword evidence="4 9" id="KW-0436">Ligase</keyword>
<dbReference type="EMBL" id="QETA01000004">
    <property type="protein sequence ID" value="PWF22458.1"/>
    <property type="molecule type" value="Genomic_DNA"/>
</dbReference>
<dbReference type="GO" id="GO:0004326">
    <property type="term" value="F:tetrahydrofolylpolyglutamate synthase activity"/>
    <property type="evidence" value="ECO:0007669"/>
    <property type="project" value="InterPro"/>
</dbReference>
<dbReference type="PANTHER" id="PTHR43692">
    <property type="entry name" value="UDP-N-ACETYLMURAMOYLALANINE--D-GLUTAMATE LIGASE"/>
    <property type="match status" value="1"/>
</dbReference>
<keyword evidence="9 10" id="KW-0961">Cell wall biogenesis/degradation</keyword>
<feature type="binding site" evidence="9">
    <location>
        <begin position="139"/>
        <end position="145"/>
    </location>
    <ligand>
        <name>ATP</name>
        <dbReference type="ChEBI" id="CHEBI:30616"/>
    </ligand>
</feature>
<dbReference type="Pfam" id="PF21799">
    <property type="entry name" value="MurD-like_N"/>
    <property type="match status" value="1"/>
</dbReference>
<dbReference type="GO" id="GO:0008360">
    <property type="term" value="P:regulation of cell shape"/>
    <property type="evidence" value="ECO:0007669"/>
    <property type="project" value="UniProtKB-KW"/>
</dbReference>
<dbReference type="Gene3D" id="3.40.1190.10">
    <property type="entry name" value="Mur-like, catalytic domain"/>
    <property type="match status" value="1"/>
</dbReference>
<keyword evidence="7 9" id="KW-0067">ATP-binding</keyword>
<dbReference type="HAMAP" id="MF_00639">
    <property type="entry name" value="MurD"/>
    <property type="match status" value="1"/>
</dbReference>
<evidence type="ECO:0000313" key="13">
    <source>
        <dbReference type="EMBL" id="PWF22458.1"/>
    </source>
</evidence>